<evidence type="ECO:0000259" key="5">
    <source>
        <dbReference type="Pfam" id="PF25019"/>
    </source>
</evidence>
<dbReference type="InterPro" id="IPR027417">
    <property type="entry name" value="P-loop_NTPase"/>
</dbReference>
<feature type="domain" description="R13L1/DRL21-like LRR repeat region" evidence="5">
    <location>
        <begin position="717"/>
        <end position="844"/>
    </location>
</feature>
<dbReference type="InterPro" id="IPR036388">
    <property type="entry name" value="WH-like_DNA-bd_sf"/>
</dbReference>
<feature type="domain" description="Disease resistance protein winged helix" evidence="4">
    <location>
        <begin position="921"/>
        <end position="962"/>
    </location>
</feature>
<dbReference type="GO" id="GO:0002758">
    <property type="term" value="P:innate immune response-activating signaling pathway"/>
    <property type="evidence" value="ECO:0007669"/>
    <property type="project" value="UniProtKB-ARBA"/>
</dbReference>
<protein>
    <submittedName>
        <fullName evidence="6">Uncharacterized protein</fullName>
    </submittedName>
</protein>
<dbReference type="PRINTS" id="PR00364">
    <property type="entry name" value="DISEASERSIST"/>
</dbReference>
<dbReference type="Pfam" id="PF23559">
    <property type="entry name" value="WHD_DRP"/>
    <property type="match status" value="2"/>
</dbReference>
<dbReference type="PANTHER" id="PTHR23155">
    <property type="entry name" value="DISEASE RESISTANCE PROTEIN RP"/>
    <property type="match status" value="1"/>
</dbReference>
<feature type="domain" description="Disease resistance protein winged helix" evidence="4">
    <location>
        <begin position="458"/>
        <end position="528"/>
    </location>
</feature>
<dbReference type="Proteomes" id="UP000006591">
    <property type="component" value="Chromosome 6"/>
</dbReference>
<dbReference type="Pfam" id="PF25019">
    <property type="entry name" value="LRR_R13L1-DRL21"/>
    <property type="match status" value="2"/>
</dbReference>
<organism evidence="6">
    <name type="scientific">Oryza nivara</name>
    <name type="common">Indian wild rice</name>
    <name type="synonym">Oryza sativa f. spontanea</name>
    <dbReference type="NCBI Taxonomy" id="4536"/>
    <lineage>
        <taxon>Eukaryota</taxon>
        <taxon>Viridiplantae</taxon>
        <taxon>Streptophyta</taxon>
        <taxon>Embryophyta</taxon>
        <taxon>Tracheophyta</taxon>
        <taxon>Spermatophyta</taxon>
        <taxon>Magnoliopsida</taxon>
        <taxon>Liliopsida</taxon>
        <taxon>Poales</taxon>
        <taxon>Poaceae</taxon>
        <taxon>BOP clade</taxon>
        <taxon>Oryzoideae</taxon>
        <taxon>Oryzeae</taxon>
        <taxon>Oryzinae</taxon>
        <taxon>Oryza</taxon>
    </lineage>
</organism>
<dbReference type="InterPro" id="IPR044974">
    <property type="entry name" value="Disease_R_plants"/>
</dbReference>
<dbReference type="SUPFAM" id="SSF52540">
    <property type="entry name" value="P-loop containing nucleoside triphosphate hydrolases"/>
    <property type="match status" value="1"/>
</dbReference>
<reference evidence="6" key="1">
    <citation type="submission" date="2015-04" db="UniProtKB">
        <authorList>
            <consortium name="EnsemblPlants"/>
        </authorList>
    </citation>
    <scope>IDENTIFICATION</scope>
    <source>
        <strain evidence="6">SL10</strain>
    </source>
</reference>
<dbReference type="InterPro" id="IPR058922">
    <property type="entry name" value="WHD_DRP"/>
</dbReference>
<dbReference type="Pfam" id="PF00931">
    <property type="entry name" value="NB-ARC"/>
    <property type="match status" value="1"/>
</dbReference>
<sequence>MATISAAVGWGITAAGWVISPIISKLLSKDVFYLDFDTSDKLKQLEIKVVQLELMLGLEAAQIYPHRNRLEPLLMNLQSAFYEAEDILDDVEYHRLERQIQSHPSYNKWNWVHKIQSALASCYFMKNQTLKISLEKIENIINEAHGILPLLNLSNQSNVIERHIGHANYSRSSVTTATPPPVVIGQEKDCHDIIDMLHQDAISVQPGSSNSVLCYSIIGIHGIAGSGKSTLAQLVCANEKKDKQEKKDGHFDLIMWVHVSQHFSVDTILTEMLEAATGKKCGRFNNLDILEQKLEEALGGKRFLLVLDDIWCHNSENQHKQQKILTPLRVGKPGSKVLVTSRTENALLALGALKCIPISELDDNAFLKLFLHYALPSVNMDEQDQKQLEEIGANIAKKLRRSPLAARTVGGQLQIRPNVDFWRDACNRDLLNETMGALWWSYQHLNEQVRRCFSYCSIFPRRHQLKRDELVTLWVAEGFITTADVGEEEVVARQYFDDLVSSSFLQTRTRGYGLKDYFTVHDLLHDLAEKVAGNNCYRIQRGWAGGLLPQDVRHLYIETYDNTMITERILELENLRTLIIARDRTNMIVNETVFESIFTKMKKLRVLIVETFSFREQNMLSFPASFSELKHLRYFGFPVGWRCKLVFPSTFTKLYHLQVFDIGACGDLVFASKEDLCELTNLRHVIGSIMTVPNFGRLTSLLTVPNIRVTKEVGYELQQLAQLNKLRGKLWIRGLQNVESKEAAVQANLAAKEHLQELTLTWDGKIGSCPDVEAEVLEGLCPPTDLEILKIMDYKGSKYPSWLVGQQNSGPKHLRTLELSGSSRLISIPEHNELFRNLYSLVISYCSWDSLPENMERLTSLKKLVFENCDGSWLLPALPQSLEEFDVTYCYELAWSCQKIDHQNWQKIKNIPKKKLTSDQGEEEAVGRQYFDELVSSSFLMKQTGGGPTNYFTVHDLLHDLAEKVAGSDCFRIEKGLEGVIPPGVRHLSIETFDKKMITEKISEMENLHSLIIHGSDIDMIADEALFGSMFTRMRKLRVLRVKTFGFKRRKELSFPNSISNLKHLRYFGFATGSTSTCKLVLPRTMTKLYHLQVLDFGFCRDLVFSSEEDLCRLTNLRHFIASDQELNIPNFGRLTSLQTIPLLTVTKAAGCEIQQLAQLNKLRGRLQIEGLENVESKEAAVGANLAAKKHLKELVLVWDWNDESCSPDVQAEVLEGLCPPMELETLEIRGYRCSMYPSWLVDQLLNNGPKFLHQLKLNRCSPLGSIPQQSELFTDLRSLVIWCCSWDSLPDNMERLKSLEKLELFLCPQILLLPALPLSLKTFRLYRCSDVLTSSCQTIGHENWQKIKHIPNKHL</sequence>
<dbReference type="GO" id="GO:0043531">
    <property type="term" value="F:ADP binding"/>
    <property type="evidence" value="ECO:0007669"/>
    <property type="project" value="InterPro"/>
</dbReference>
<dbReference type="InterPro" id="IPR032675">
    <property type="entry name" value="LRR_dom_sf"/>
</dbReference>
<dbReference type="eggNOG" id="KOG4658">
    <property type="taxonomic scope" value="Eukaryota"/>
</dbReference>
<dbReference type="FunFam" id="1.10.10.10:FF:000322">
    <property type="entry name" value="Probable disease resistance protein At1g63360"/>
    <property type="match status" value="1"/>
</dbReference>
<dbReference type="GO" id="GO:0009626">
    <property type="term" value="P:plant-type hypersensitive response"/>
    <property type="evidence" value="ECO:0007669"/>
    <property type="project" value="UniProtKB-ARBA"/>
</dbReference>
<reference evidence="6" key="2">
    <citation type="submission" date="2018-04" db="EMBL/GenBank/DDBJ databases">
        <title>OnivRS2 (Oryza nivara Reference Sequence Version 2).</title>
        <authorList>
            <person name="Zhang J."/>
            <person name="Kudrna D."/>
            <person name="Lee S."/>
            <person name="Talag J."/>
            <person name="Rajasekar S."/>
            <person name="Welchert J."/>
            <person name="Hsing Y.-I."/>
            <person name="Wing R.A."/>
        </authorList>
    </citation>
    <scope>NUCLEOTIDE SEQUENCE [LARGE SCALE GENOMIC DNA]</scope>
    <source>
        <strain evidence="6">SL10</strain>
    </source>
</reference>
<dbReference type="Gene3D" id="3.40.50.300">
    <property type="entry name" value="P-loop containing nucleotide triphosphate hydrolases"/>
    <property type="match status" value="1"/>
</dbReference>
<evidence type="ECO:0000259" key="3">
    <source>
        <dbReference type="Pfam" id="PF00931"/>
    </source>
</evidence>
<dbReference type="Gene3D" id="3.80.10.10">
    <property type="entry name" value="Ribonuclease Inhibitor"/>
    <property type="match status" value="2"/>
</dbReference>
<feature type="domain" description="R13L1/DRL21-like LRR repeat region" evidence="5">
    <location>
        <begin position="1154"/>
        <end position="1283"/>
    </location>
</feature>
<name>A0A0E0HPS5_ORYNI</name>
<dbReference type="GO" id="GO:0042742">
    <property type="term" value="P:defense response to bacterium"/>
    <property type="evidence" value="ECO:0007669"/>
    <property type="project" value="UniProtKB-ARBA"/>
</dbReference>
<evidence type="ECO:0000313" key="7">
    <source>
        <dbReference type="Proteomes" id="UP000006591"/>
    </source>
</evidence>
<evidence type="ECO:0000256" key="1">
    <source>
        <dbReference type="ARBA" id="ARBA00022737"/>
    </source>
</evidence>
<proteinExistence type="predicted"/>
<keyword evidence="7" id="KW-1185">Reference proteome</keyword>
<dbReference type="STRING" id="4536.A0A0E0HPS5"/>
<keyword evidence="2" id="KW-0611">Plant defense</keyword>
<dbReference type="EnsemblPlants" id="ONIVA06G14510.1">
    <property type="protein sequence ID" value="ONIVA06G14510.1"/>
    <property type="gene ID" value="ONIVA06G14510"/>
</dbReference>
<dbReference type="InterPro" id="IPR002182">
    <property type="entry name" value="NB-ARC"/>
</dbReference>
<dbReference type="SUPFAM" id="SSF52058">
    <property type="entry name" value="L domain-like"/>
    <property type="match status" value="2"/>
</dbReference>
<evidence type="ECO:0000313" key="6">
    <source>
        <dbReference type="EnsemblPlants" id="ONIVA06G14510.1"/>
    </source>
</evidence>
<evidence type="ECO:0000256" key="2">
    <source>
        <dbReference type="ARBA" id="ARBA00022821"/>
    </source>
</evidence>
<dbReference type="InterPro" id="IPR056789">
    <property type="entry name" value="LRR_R13L1-DRL21"/>
</dbReference>
<dbReference type="Gramene" id="ONIVA06G14510.1">
    <property type="protein sequence ID" value="ONIVA06G14510.1"/>
    <property type="gene ID" value="ONIVA06G14510"/>
</dbReference>
<accession>A0A0E0HPS5</accession>
<dbReference type="OMA" id="SHPCHRN"/>
<feature type="domain" description="NB-ARC" evidence="3">
    <location>
        <begin position="217"/>
        <end position="370"/>
    </location>
</feature>
<dbReference type="PANTHER" id="PTHR23155:SF1058">
    <property type="entry name" value="OS11G0668100 PROTEIN"/>
    <property type="match status" value="1"/>
</dbReference>
<dbReference type="Gene3D" id="1.10.10.10">
    <property type="entry name" value="Winged helix-like DNA-binding domain superfamily/Winged helix DNA-binding domain"/>
    <property type="match status" value="1"/>
</dbReference>
<keyword evidence="1" id="KW-0677">Repeat</keyword>
<evidence type="ECO:0000259" key="4">
    <source>
        <dbReference type="Pfam" id="PF23559"/>
    </source>
</evidence>
<dbReference type="HOGENOM" id="CLU_249658_0_0_1"/>